<dbReference type="Proteomes" id="UP000585272">
    <property type="component" value="Unassembled WGS sequence"/>
</dbReference>
<comment type="caution">
    <text evidence="1">The sequence shown here is derived from an EMBL/GenBank/DDBJ whole genome shotgun (WGS) entry which is preliminary data.</text>
</comment>
<keyword evidence="2" id="KW-1185">Reference proteome</keyword>
<reference evidence="1 2" key="1">
    <citation type="submission" date="2020-08" db="EMBL/GenBank/DDBJ databases">
        <title>Genomic Encyclopedia of Archaeal and Bacterial Type Strains, Phase II (KMG-II): from individual species to whole genera.</title>
        <authorList>
            <person name="Goeker M."/>
        </authorList>
    </citation>
    <scope>NUCLEOTIDE SEQUENCE [LARGE SCALE GENOMIC DNA]</scope>
    <source>
        <strain evidence="1 2">DSM 23288</strain>
    </source>
</reference>
<accession>A0A840IFT7</accession>
<organism evidence="1 2">
    <name type="scientific">Conexibacter arvalis</name>
    <dbReference type="NCBI Taxonomy" id="912552"/>
    <lineage>
        <taxon>Bacteria</taxon>
        <taxon>Bacillati</taxon>
        <taxon>Actinomycetota</taxon>
        <taxon>Thermoleophilia</taxon>
        <taxon>Solirubrobacterales</taxon>
        <taxon>Conexibacteraceae</taxon>
        <taxon>Conexibacter</taxon>
    </lineage>
</organism>
<name>A0A840IFT7_9ACTN</name>
<dbReference type="AlphaFoldDB" id="A0A840IFT7"/>
<dbReference type="EMBL" id="JACHNU010000003">
    <property type="protein sequence ID" value="MBB4663101.1"/>
    <property type="molecule type" value="Genomic_DNA"/>
</dbReference>
<evidence type="ECO:0000313" key="2">
    <source>
        <dbReference type="Proteomes" id="UP000585272"/>
    </source>
</evidence>
<proteinExistence type="predicted"/>
<sequence length="91" mass="10674">MRGSWGLGNTKRLEVRARRRRLDRLGAQRITDDVVREVARDLRERYAFDDDVRLRGAKLADDPRVARHAENRAFAECVIGEHRETFDRLAK</sequence>
<protein>
    <submittedName>
        <fullName evidence="1">Uncharacterized protein</fullName>
    </submittedName>
</protein>
<gene>
    <name evidence="1" type="ORF">BDZ31_002690</name>
</gene>
<evidence type="ECO:0000313" key="1">
    <source>
        <dbReference type="EMBL" id="MBB4663101.1"/>
    </source>
</evidence>
<dbReference type="RefSeq" id="WP_183342829.1">
    <property type="nucleotide sequence ID" value="NZ_JACHNU010000003.1"/>
</dbReference>